<reference evidence="2 3" key="1">
    <citation type="submission" date="2014-10" db="EMBL/GenBank/DDBJ databases">
        <title>Pan-genome analysis of Brazilian lineage A amoebal mimiviruses.</title>
        <authorList>
            <person name="Assis F.L."/>
            <person name="Abrahao J.S."/>
            <person name="Kroon E.G."/>
            <person name="Dornas F.P."/>
            <person name="Andrade K.R."/>
            <person name="Borato P.V.M."/>
            <person name="Pilotto M.R."/>
            <person name="Benamar S."/>
            <person name="LaScola B."/>
            <person name="Colson P."/>
        </authorList>
    </citation>
    <scope>NUCLEOTIDE SEQUENCE [LARGE SCALE GENOMIC DNA]</scope>
    <source>
        <strain evidence="2 3">Kroon</strain>
    </source>
</reference>
<dbReference type="PANTHER" id="PTHR36489">
    <property type="entry name" value="PROTEIN-COUPLED RECEPTOR GPR1, PUTATIVE-RELATED"/>
    <property type="match status" value="1"/>
</dbReference>
<dbReference type="Proteomes" id="UP000240461">
    <property type="component" value="Segment"/>
</dbReference>
<feature type="region of interest" description="Disordered" evidence="1">
    <location>
        <begin position="30"/>
        <end position="51"/>
    </location>
</feature>
<evidence type="ECO:0000313" key="3">
    <source>
        <dbReference type="Proteomes" id="UP000240461"/>
    </source>
</evidence>
<keyword evidence="3" id="KW-1185">Reference proteome</keyword>
<feature type="compositionally biased region" description="Low complexity" evidence="1">
    <location>
        <begin position="133"/>
        <end position="151"/>
    </location>
</feature>
<sequence>MNNMDYDPRSMGSYGPNYNNFNPNFGKIRRHKNTSHPGYNGFDPSDGPMNGPMGGPMNGQMGGPMGGPMNGQMGGPMGGPMNGPMNGQMGGPMNGPMNGQMGGPMNGPMNGPMGGPMNGPMGGPMNGPRGRQMNGPMNGPNNGPMDGSMNGQYNGPMNGPNEYYDPEDSDGSDYSDSNPNDFDSDDDDIDLSYFQKRQYNKPTYHRFEVTDEYLADYLLRKFGLDKEKVVRSIQKNKKDEFKAMILDYFYKENPKIKHQSINNQYKLFRKWNKSGLKIKIDDLEIYYENKVKPHMH</sequence>
<accession>A0A0G2Y9D1</accession>
<proteinExistence type="predicted"/>
<dbReference type="KEGG" id="vg:80514265"/>
<protein>
    <submittedName>
        <fullName evidence="2">Uncharacterized protein</fullName>
    </submittedName>
</protein>
<feature type="region of interest" description="Disordered" evidence="1">
    <location>
        <begin position="128"/>
        <end position="188"/>
    </location>
</feature>
<evidence type="ECO:0000256" key="1">
    <source>
        <dbReference type="SAM" id="MobiDB-lite"/>
    </source>
</evidence>
<dbReference type="EMBL" id="KM982402">
    <property type="protein sequence ID" value="AKI80467.1"/>
    <property type="molecule type" value="Genomic_DNA"/>
</dbReference>
<evidence type="ECO:0000313" key="2">
    <source>
        <dbReference type="EMBL" id="AKI80467.1"/>
    </source>
</evidence>
<dbReference type="PANTHER" id="PTHR36489:SF1">
    <property type="entry name" value="G-PROTEIN COUPLED RECEPTORS FAMILY 1 PROFILE DOMAIN-CONTAINING PROTEIN"/>
    <property type="match status" value="1"/>
</dbReference>
<organism evidence="2 3">
    <name type="scientific">Acanthamoeba polyphaga mimivirus Kroon</name>
    <dbReference type="NCBI Taxonomy" id="3069720"/>
    <lineage>
        <taxon>Viruses</taxon>
        <taxon>Varidnaviria</taxon>
        <taxon>Bamfordvirae</taxon>
        <taxon>Nucleocytoviricota</taxon>
        <taxon>Megaviricetes</taxon>
        <taxon>Imitervirales</taxon>
        <taxon>Mimiviridae</taxon>
        <taxon>Megamimivirinae</taxon>
        <taxon>Mimivirus</taxon>
        <taxon>Mimivirus lagoaense</taxon>
    </lineage>
</organism>
<name>A0A0G2Y9D1_9VIRU</name>
<feature type="compositionally biased region" description="Acidic residues" evidence="1">
    <location>
        <begin position="164"/>
        <end position="173"/>
    </location>
</feature>